<dbReference type="AlphaFoldDB" id="A0A1B9INI9"/>
<protein>
    <submittedName>
        <fullName evidence="2">Uncharacterized protein</fullName>
    </submittedName>
</protein>
<sequence>MQSNDNYDQSIIHHSSDLASLQQQVNRHSAIADEVDTAVRNGRDPSVQLPEAKDLSSLGEVSRQNPSEGHQASELDQSYAQAVVELRNARTMEETITQYHTKIIRACESMKACLEASQRYIASEENIPSTRRDIEGFKYPDHLGEKWREMYEAASDCDYDQNASYVTSVISLDHPLKADMINWDEIQEEYFEAQQSSHKLYKMQAIMGSKYCRA</sequence>
<dbReference type="Proteomes" id="UP000092583">
    <property type="component" value="Unassembled WGS sequence"/>
</dbReference>
<reference evidence="2 3" key="1">
    <citation type="submission" date="2013-07" db="EMBL/GenBank/DDBJ databases">
        <title>The Genome Sequence of Kwoniella mangroviensis CBS10435.</title>
        <authorList>
            <consortium name="The Broad Institute Genome Sequencing Platform"/>
            <person name="Cuomo C."/>
            <person name="Litvintseva A."/>
            <person name="Chen Y."/>
            <person name="Heitman J."/>
            <person name="Sun S."/>
            <person name="Springer D."/>
            <person name="Dromer F."/>
            <person name="Young S.K."/>
            <person name="Zeng Q."/>
            <person name="Gargeya S."/>
            <person name="Fitzgerald M."/>
            <person name="Abouelleil A."/>
            <person name="Alvarado L."/>
            <person name="Berlin A.M."/>
            <person name="Chapman S.B."/>
            <person name="Dewar J."/>
            <person name="Goldberg J."/>
            <person name="Griggs A."/>
            <person name="Gujja S."/>
            <person name="Hansen M."/>
            <person name="Howarth C."/>
            <person name="Imamovic A."/>
            <person name="Larimer J."/>
            <person name="McCowan C."/>
            <person name="Murphy C."/>
            <person name="Pearson M."/>
            <person name="Priest M."/>
            <person name="Roberts A."/>
            <person name="Saif S."/>
            <person name="Shea T."/>
            <person name="Sykes S."/>
            <person name="Wortman J."/>
            <person name="Nusbaum C."/>
            <person name="Birren B."/>
        </authorList>
    </citation>
    <scope>NUCLEOTIDE SEQUENCE [LARGE SCALE GENOMIC DNA]</scope>
    <source>
        <strain evidence="2 3">CBS 10435</strain>
    </source>
</reference>
<feature type="region of interest" description="Disordered" evidence="1">
    <location>
        <begin position="36"/>
        <end position="76"/>
    </location>
</feature>
<gene>
    <name evidence="2" type="ORF">L486_04597</name>
</gene>
<evidence type="ECO:0000313" key="2">
    <source>
        <dbReference type="EMBL" id="OCF57142.1"/>
    </source>
</evidence>
<accession>A0A1B9INI9</accession>
<evidence type="ECO:0000256" key="1">
    <source>
        <dbReference type="SAM" id="MobiDB-lite"/>
    </source>
</evidence>
<organism evidence="2 3">
    <name type="scientific">Kwoniella mangroviensis CBS 10435</name>
    <dbReference type="NCBI Taxonomy" id="1331196"/>
    <lineage>
        <taxon>Eukaryota</taxon>
        <taxon>Fungi</taxon>
        <taxon>Dikarya</taxon>
        <taxon>Basidiomycota</taxon>
        <taxon>Agaricomycotina</taxon>
        <taxon>Tremellomycetes</taxon>
        <taxon>Tremellales</taxon>
        <taxon>Cryptococcaceae</taxon>
        <taxon>Kwoniella</taxon>
    </lineage>
</organism>
<evidence type="ECO:0000313" key="3">
    <source>
        <dbReference type="Proteomes" id="UP000092583"/>
    </source>
</evidence>
<feature type="compositionally biased region" description="Polar residues" evidence="1">
    <location>
        <begin position="62"/>
        <end position="76"/>
    </location>
</feature>
<keyword evidence="3" id="KW-1185">Reference proteome</keyword>
<name>A0A1B9INI9_9TREE</name>
<proteinExistence type="predicted"/>
<dbReference type="EMBL" id="KI669463">
    <property type="protein sequence ID" value="OCF57142.1"/>
    <property type="molecule type" value="Genomic_DNA"/>
</dbReference>
<reference evidence="3" key="2">
    <citation type="submission" date="2013-12" db="EMBL/GenBank/DDBJ databases">
        <title>Evolution of pathogenesis and genome organization in the Tremellales.</title>
        <authorList>
            <person name="Cuomo C."/>
            <person name="Litvintseva A."/>
            <person name="Heitman J."/>
            <person name="Chen Y."/>
            <person name="Sun S."/>
            <person name="Springer D."/>
            <person name="Dromer F."/>
            <person name="Young S."/>
            <person name="Zeng Q."/>
            <person name="Chapman S."/>
            <person name="Gujja S."/>
            <person name="Saif S."/>
            <person name="Birren B."/>
        </authorList>
    </citation>
    <scope>NUCLEOTIDE SEQUENCE [LARGE SCALE GENOMIC DNA]</scope>
    <source>
        <strain evidence="3">CBS 10435</strain>
    </source>
</reference>